<dbReference type="EMBL" id="JAJFAT010000003">
    <property type="protein sequence ID" value="MCC3144276.1"/>
    <property type="molecule type" value="Genomic_DNA"/>
</dbReference>
<dbReference type="GO" id="GO:0009244">
    <property type="term" value="P:lipopolysaccharide core region biosynthetic process"/>
    <property type="evidence" value="ECO:0007669"/>
    <property type="project" value="TreeGrafter"/>
</dbReference>
<dbReference type="InterPro" id="IPR002201">
    <property type="entry name" value="Glyco_trans_9"/>
</dbReference>
<protein>
    <submittedName>
        <fullName evidence="3">Glycosyltransferase family 9 protein</fullName>
    </submittedName>
</protein>
<reference evidence="3 4" key="1">
    <citation type="submission" date="2021-10" db="EMBL/GenBank/DDBJ databases">
        <authorList>
            <person name="Grouzdev D.S."/>
            <person name="Pantiukh K.S."/>
            <person name="Krutkina M.S."/>
        </authorList>
    </citation>
    <scope>NUCLEOTIDE SEQUENCE [LARGE SCALE GENOMIC DNA]</scope>
    <source>
        <strain evidence="3 4">Z-7514</strain>
    </source>
</reference>
<dbReference type="SUPFAM" id="SSF53756">
    <property type="entry name" value="UDP-Glycosyltransferase/glycogen phosphorylase"/>
    <property type="match status" value="1"/>
</dbReference>
<dbReference type="Pfam" id="PF01075">
    <property type="entry name" value="Glyco_transf_9"/>
    <property type="match status" value="1"/>
</dbReference>
<dbReference type="GO" id="GO:0005829">
    <property type="term" value="C:cytosol"/>
    <property type="evidence" value="ECO:0007669"/>
    <property type="project" value="TreeGrafter"/>
</dbReference>
<dbReference type="PANTHER" id="PTHR30160:SF1">
    <property type="entry name" value="LIPOPOLYSACCHARIDE 1,2-N-ACETYLGLUCOSAMINETRANSFERASE-RELATED"/>
    <property type="match status" value="1"/>
</dbReference>
<evidence type="ECO:0000256" key="2">
    <source>
        <dbReference type="ARBA" id="ARBA00022679"/>
    </source>
</evidence>
<dbReference type="CDD" id="cd03789">
    <property type="entry name" value="GT9_LPS_heptosyltransferase"/>
    <property type="match status" value="1"/>
</dbReference>
<dbReference type="RefSeq" id="WP_229343942.1">
    <property type="nucleotide sequence ID" value="NZ_JAJFAT010000003.1"/>
</dbReference>
<proteinExistence type="predicted"/>
<dbReference type="Proteomes" id="UP001199296">
    <property type="component" value="Unassembled WGS sequence"/>
</dbReference>
<dbReference type="InterPro" id="IPR051199">
    <property type="entry name" value="LPS_LOS_Heptosyltrfase"/>
</dbReference>
<sequence length="362" mass="41388">MLDDKADKILIIRLSAIGDVIHSLPTAYAIRQKYPNAQIDWLVEDKAFPLVNMNPYLDNAIILPRKKWKKEIKDKGIIHTIKEFWSFYKMMRNKNYDISLDLHGLFKSSFSAFLIKADLRMGPADGRELSQFFYQAKIDLKDSKLHKVERSLQLAGALGANTELVNYGLKITPVVKSRVSRLFEMEKINHNKRLIILNPFTTWESKNWFLERYFGLADELIEEGHYVIFTGSNSDKEAIEKYDGKKDSYSNLAGKTDLQELTEIYNRADLYIGGDTGPTHLAAAVGLKVIALMGPTDPDTHGPYGEGHTVIQDNSLKCIRCWDEQCSRNMQCMKSITVNQVMRIARKKLDKMKLEDGVNESN</sequence>
<dbReference type="Gene3D" id="3.40.50.2000">
    <property type="entry name" value="Glycogen Phosphorylase B"/>
    <property type="match status" value="2"/>
</dbReference>
<evidence type="ECO:0000313" key="3">
    <source>
        <dbReference type="EMBL" id="MCC3144276.1"/>
    </source>
</evidence>
<evidence type="ECO:0000313" key="4">
    <source>
        <dbReference type="Proteomes" id="UP001199296"/>
    </source>
</evidence>
<organism evidence="3 4">
    <name type="scientific">Halanaerobium polyolivorans</name>
    <dbReference type="NCBI Taxonomy" id="2886943"/>
    <lineage>
        <taxon>Bacteria</taxon>
        <taxon>Bacillati</taxon>
        <taxon>Bacillota</taxon>
        <taxon>Clostridia</taxon>
        <taxon>Halanaerobiales</taxon>
        <taxon>Halanaerobiaceae</taxon>
        <taxon>Halanaerobium</taxon>
    </lineage>
</organism>
<dbReference type="GO" id="GO:0008713">
    <property type="term" value="F:ADP-heptose-lipopolysaccharide heptosyltransferase activity"/>
    <property type="evidence" value="ECO:0007669"/>
    <property type="project" value="TreeGrafter"/>
</dbReference>
<keyword evidence="1" id="KW-0328">Glycosyltransferase</keyword>
<keyword evidence="4" id="KW-1185">Reference proteome</keyword>
<name>A0AAW4WTG5_9FIRM</name>
<dbReference type="AlphaFoldDB" id="A0AAW4WTG5"/>
<comment type="caution">
    <text evidence="3">The sequence shown here is derived from an EMBL/GenBank/DDBJ whole genome shotgun (WGS) entry which is preliminary data.</text>
</comment>
<evidence type="ECO:0000256" key="1">
    <source>
        <dbReference type="ARBA" id="ARBA00022676"/>
    </source>
</evidence>
<keyword evidence="2" id="KW-0808">Transferase</keyword>
<gene>
    <name evidence="3" type="ORF">LJ207_02940</name>
</gene>
<accession>A0AAW4WTG5</accession>
<dbReference type="PANTHER" id="PTHR30160">
    <property type="entry name" value="TETRAACYLDISACCHARIDE 4'-KINASE-RELATED"/>
    <property type="match status" value="1"/>
</dbReference>